<accession>A0AAU2VFH1</accession>
<feature type="transmembrane region" description="Helical" evidence="1">
    <location>
        <begin position="293"/>
        <end position="313"/>
    </location>
</feature>
<feature type="transmembrane region" description="Helical" evidence="1">
    <location>
        <begin position="319"/>
        <end position="336"/>
    </location>
</feature>
<proteinExistence type="predicted"/>
<feature type="transmembrane region" description="Helical" evidence="1">
    <location>
        <begin position="182"/>
        <end position="201"/>
    </location>
</feature>
<dbReference type="AlphaFoldDB" id="A0AAU2VFH1"/>
<keyword evidence="1" id="KW-0472">Membrane</keyword>
<feature type="transmembrane region" description="Helical" evidence="1">
    <location>
        <begin position="434"/>
        <end position="455"/>
    </location>
</feature>
<keyword evidence="1" id="KW-1133">Transmembrane helix</keyword>
<feature type="transmembrane region" description="Helical" evidence="1">
    <location>
        <begin position="147"/>
        <end position="170"/>
    </location>
</feature>
<feature type="transmembrane region" description="Helical" evidence="1">
    <location>
        <begin position="357"/>
        <end position="380"/>
    </location>
</feature>
<feature type="transmembrane region" description="Helical" evidence="1">
    <location>
        <begin position="232"/>
        <end position="249"/>
    </location>
</feature>
<keyword evidence="1" id="KW-0812">Transmembrane</keyword>
<organism evidence="2">
    <name type="scientific">Streptomyces sp. NBC_00003</name>
    <dbReference type="NCBI Taxonomy" id="2903608"/>
    <lineage>
        <taxon>Bacteria</taxon>
        <taxon>Bacillati</taxon>
        <taxon>Actinomycetota</taxon>
        <taxon>Actinomycetes</taxon>
        <taxon>Kitasatosporales</taxon>
        <taxon>Streptomycetaceae</taxon>
        <taxon>Streptomyces</taxon>
    </lineage>
</organism>
<feature type="transmembrane region" description="Helical" evidence="1">
    <location>
        <begin position="255"/>
        <end position="272"/>
    </location>
</feature>
<evidence type="ECO:0008006" key="3">
    <source>
        <dbReference type="Google" id="ProtNLM"/>
    </source>
</evidence>
<dbReference type="EMBL" id="CP108318">
    <property type="protein sequence ID" value="WTW65811.1"/>
    <property type="molecule type" value="Genomic_DNA"/>
</dbReference>
<name>A0AAU2VFH1_9ACTN</name>
<feature type="transmembrane region" description="Helical" evidence="1">
    <location>
        <begin position="207"/>
        <end position="227"/>
    </location>
</feature>
<sequence length="462" mass="47686">MSGPIRLEAPDGRDDTLTLRLATESTMTLRLPGRAPARSGKDAAVDRLAAELAEQIGPAVHAYEVAALLESEGLTAQQIADEYGHGNLFALAEDLYRRVPRSFPEPPAAADPWKPDPVRCALRGALFALPGLAYPLTARLWQGDRAVLALVVAGLVSWAWGQGLGHRAYLRMTSGRAEAARTLAMGAPLGALLACATGFAIVGPSRAAFFVAGQSCYLGAAGILLVLARERLLLGALSPLIAGAAVLPFREPGALLRVGLCVLTLALVIAAVGHCLREALKEPAATSAAAPRLVASLPYGLFGLAAGVLVAFAGQRHPLAVIALTLSMGPAEWLLYRYRGLSVAALRATATPAAFRWRSAAVLGGCLLVYLLPLFPAALLTGAEPAPLLALAALLWTALLLQAFGIAWPPAAVSLAAAFGVASAELFAPPPGPLTELLCCAAAALALTGTTLHLLGRPTAHA</sequence>
<reference evidence="2" key="1">
    <citation type="submission" date="2022-10" db="EMBL/GenBank/DDBJ databases">
        <title>The complete genomes of actinobacterial strains from the NBC collection.</title>
        <authorList>
            <person name="Joergensen T.S."/>
            <person name="Alvarez Arevalo M."/>
            <person name="Sterndorff E.B."/>
            <person name="Faurdal D."/>
            <person name="Vuksanovic O."/>
            <person name="Mourched A.-S."/>
            <person name="Charusanti P."/>
            <person name="Shaw S."/>
            <person name="Blin K."/>
            <person name="Weber T."/>
        </authorList>
    </citation>
    <scope>NUCLEOTIDE SEQUENCE</scope>
    <source>
        <strain evidence="2">NBC_00003</strain>
    </source>
</reference>
<evidence type="ECO:0000313" key="2">
    <source>
        <dbReference type="EMBL" id="WTW65811.1"/>
    </source>
</evidence>
<evidence type="ECO:0000256" key="1">
    <source>
        <dbReference type="SAM" id="Phobius"/>
    </source>
</evidence>
<gene>
    <name evidence="2" type="ORF">OG549_37120</name>
</gene>
<protein>
    <recommendedName>
        <fullName evidence="3">Integral membrane protein</fullName>
    </recommendedName>
</protein>